<reference evidence="2" key="1">
    <citation type="submission" date="2022-09" db="EMBL/GenBank/DDBJ databases">
        <title>Novosphingobium sp. Nov., a polycyclic aromatic hydrocarbon-degrading bacterium isolated form mangrove sediments in HongKong.</title>
        <authorList>
            <person name="Hu Z."/>
        </authorList>
    </citation>
    <scope>NUCLEOTIDE SEQUENCE</scope>
    <source>
        <strain evidence="2">HK4-1</strain>
    </source>
</reference>
<evidence type="ECO:0000259" key="1">
    <source>
        <dbReference type="Pfam" id="PF06742"/>
    </source>
</evidence>
<gene>
    <name evidence="2" type="ORF">NZK81_10745</name>
</gene>
<dbReference type="Pfam" id="PF06742">
    <property type="entry name" value="DUF1214"/>
    <property type="match status" value="1"/>
</dbReference>
<sequence length="392" mass="44732">MTTQPGPLFDYLRDLEEAVAGIANTWRPDDPQYRADVYRQIMMQMSYGYFAFFHATPEHPDWAPLWNPVYTLQPNPDDIYLQSPVSPAYSYRVSGTRGTVKMITFNTQGPLAGMPDPPDMTGECYADLDDRHLQIEPDGTFEILLSAERPEGHTGNWLQIRPGATTLMVRKRSYDWSGEVDPMLSIENLDPVPPKPRLSTDEILQRIRNMAGMPAKATALFYGMQNQLREEAGINVFKPAPIGGALSRQIYIPAVYEFEADEALIIETALPDVRPYWNFQLNDPYYNAVEYVYRMSSTNGHFAKISGDGKFRAVISLEDPGVPNRLDPAGFRQGTIYGRWYDCDSCPTPTIKRVKFEELRDHLPADTPHVSPQDRATELQERVRGCQRRRRW</sequence>
<protein>
    <submittedName>
        <fullName evidence="2">DUF1214 domain-containing protein</fullName>
    </submittedName>
</protein>
<keyword evidence="3" id="KW-1185">Reference proteome</keyword>
<evidence type="ECO:0000313" key="2">
    <source>
        <dbReference type="EMBL" id="MCT2400031.1"/>
    </source>
</evidence>
<dbReference type="PROSITE" id="PS50096">
    <property type="entry name" value="IQ"/>
    <property type="match status" value="1"/>
</dbReference>
<dbReference type="InterPro" id="IPR010621">
    <property type="entry name" value="DUF1214"/>
</dbReference>
<organism evidence="2 3">
    <name type="scientific">Novosphingobium mangrovi</name>
    <name type="common">ex Huang et al. 2023</name>
    <dbReference type="NCBI Taxonomy" id="2976432"/>
    <lineage>
        <taxon>Bacteria</taxon>
        <taxon>Pseudomonadati</taxon>
        <taxon>Pseudomonadota</taxon>
        <taxon>Alphaproteobacteria</taxon>
        <taxon>Sphingomonadales</taxon>
        <taxon>Sphingomonadaceae</taxon>
        <taxon>Novosphingobium</taxon>
    </lineage>
</organism>
<accession>A0ABT2I5E8</accession>
<comment type="caution">
    <text evidence="2">The sequence shown here is derived from an EMBL/GenBank/DDBJ whole genome shotgun (WGS) entry which is preliminary data.</text>
</comment>
<dbReference type="InterPro" id="IPR037049">
    <property type="entry name" value="DUF1214_C_sf"/>
</dbReference>
<name>A0ABT2I5E8_9SPHN</name>
<evidence type="ECO:0000313" key="3">
    <source>
        <dbReference type="Proteomes" id="UP001165583"/>
    </source>
</evidence>
<dbReference type="RefSeq" id="WP_260046129.1">
    <property type="nucleotide sequence ID" value="NZ_JANZXA010000006.1"/>
</dbReference>
<proteinExistence type="predicted"/>
<dbReference type="SUPFAM" id="SSF160935">
    <property type="entry name" value="VPA0735-like"/>
    <property type="match status" value="1"/>
</dbReference>
<dbReference type="EMBL" id="JANZXA010000006">
    <property type="protein sequence ID" value="MCT2400031.1"/>
    <property type="molecule type" value="Genomic_DNA"/>
</dbReference>
<feature type="domain" description="DUF1214" evidence="1">
    <location>
        <begin position="131"/>
        <end position="170"/>
    </location>
</feature>
<dbReference type="Proteomes" id="UP001165583">
    <property type="component" value="Unassembled WGS sequence"/>
</dbReference>
<dbReference type="Gene3D" id="2.60.120.600">
    <property type="entry name" value="Domain of unknown function DUF1214, C-terminal domain"/>
    <property type="match status" value="1"/>
</dbReference>